<protein>
    <recommendedName>
        <fullName evidence="4">HTH gntR-type domain-containing protein</fullName>
    </recommendedName>
</protein>
<evidence type="ECO:0000256" key="2">
    <source>
        <dbReference type="ARBA" id="ARBA00023125"/>
    </source>
</evidence>
<dbReference type="PROSITE" id="PS50949">
    <property type="entry name" value="HTH_GNTR"/>
    <property type="match status" value="1"/>
</dbReference>
<dbReference type="GO" id="GO:0003677">
    <property type="term" value="F:DNA binding"/>
    <property type="evidence" value="ECO:0007669"/>
    <property type="project" value="UniProtKB-KW"/>
</dbReference>
<dbReference type="Pfam" id="PF07729">
    <property type="entry name" value="FCD"/>
    <property type="match status" value="1"/>
</dbReference>
<dbReference type="STRING" id="1121022.GCA_000376105_03798"/>
<dbReference type="SMART" id="SM00895">
    <property type="entry name" value="FCD"/>
    <property type="match status" value="1"/>
</dbReference>
<dbReference type="CDD" id="cd07377">
    <property type="entry name" value="WHTH_GntR"/>
    <property type="match status" value="1"/>
</dbReference>
<dbReference type="InterPro" id="IPR008920">
    <property type="entry name" value="TF_FadR/GntR_C"/>
</dbReference>
<dbReference type="PANTHER" id="PTHR43537">
    <property type="entry name" value="TRANSCRIPTIONAL REGULATOR, GNTR FAMILY"/>
    <property type="match status" value="1"/>
</dbReference>
<dbReference type="RefSeq" id="WP_018083483.1">
    <property type="nucleotide sequence ID" value="NZ_AQWM01000033.1"/>
</dbReference>
<dbReference type="SUPFAM" id="SSF46785">
    <property type="entry name" value="Winged helix' DNA-binding domain"/>
    <property type="match status" value="1"/>
</dbReference>
<dbReference type="PATRIC" id="fig|1121022.4.peg.1435"/>
<evidence type="ECO:0000256" key="3">
    <source>
        <dbReference type="ARBA" id="ARBA00023163"/>
    </source>
</evidence>
<keyword evidence="6" id="KW-1185">Reference proteome</keyword>
<sequence>MNVSAGQAPNRLYRNVADQIVAMIKDGTFSATGKLPPERDLADSLGVSRPTIREAMIALEILNIVEIRDRSGIYVVQGQAREGKLSEGMDLPTDDLSVGAFELVEARILIEGDAAGLAAEAASADDVDTLNDYVLHMESTDPDVCETADRNFHIHIASMTHNGALIAAIELLWDLRKKSPLATQIMSRARGGGLGARILEHKNIISALKARNPSAARQAMREHLEGVREYLLDATETAEIEALKRQLKQKRQTVLSRTKIIVP</sequence>
<evidence type="ECO:0000256" key="1">
    <source>
        <dbReference type="ARBA" id="ARBA00023015"/>
    </source>
</evidence>
<keyword evidence="1" id="KW-0805">Transcription regulation</keyword>
<evidence type="ECO:0000313" key="5">
    <source>
        <dbReference type="EMBL" id="ESQ92878.1"/>
    </source>
</evidence>
<dbReference type="InterPro" id="IPR036388">
    <property type="entry name" value="WH-like_DNA-bd_sf"/>
</dbReference>
<dbReference type="InterPro" id="IPR036390">
    <property type="entry name" value="WH_DNA-bd_sf"/>
</dbReference>
<dbReference type="Gene3D" id="1.10.10.10">
    <property type="entry name" value="Winged helix-like DNA-binding domain superfamily/Winged helix DNA-binding domain"/>
    <property type="match status" value="1"/>
</dbReference>
<dbReference type="SMART" id="SM00345">
    <property type="entry name" value="HTH_GNTR"/>
    <property type="match status" value="1"/>
</dbReference>
<keyword evidence="2" id="KW-0238">DNA-binding</keyword>
<dbReference type="Proteomes" id="UP000017837">
    <property type="component" value="Unassembled WGS sequence"/>
</dbReference>
<feature type="domain" description="HTH gntR-type" evidence="4">
    <location>
        <begin position="10"/>
        <end position="78"/>
    </location>
</feature>
<dbReference type="SUPFAM" id="SSF48008">
    <property type="entry name" value="GntR ligand-binding domain-like"/>
    <property type="match status" value="1"/>
</dbReference>
<dbReference type="eggNOG" id="COG2186">
    <property type="taxonomic scope" value="Bacteria"/>
</dbReference>
<dbReference type="EMBL" id="AWGB01000010">
    <property type="protein sequence ID" value="ESQ92878.1"/>
    <property type="molecule type" value="Genomic_DNA"/>
</dbReference>
<dbReference type="PRINTS" id="PR00035">
    <property type="entry name" value="HTHGNTR"/>
</dbReference>
<dbReference type="PANTHER" id="PTHR43537:SF5">
    <property type="entry name" value="UXU OPERON TRANSCRIPTIONAL REGULATOR"/>
    <property type="match status" value="1"/>
</dbReference>
<reference evidence="5 6" key="1">
    <citation type="journal article" date="2014" name="Nature">
        <title>Sequential evolution of bacterial morphology by co-option of a developmental regulator.</title>
        <authorList>
            <person name="Jiang C."/>
            <person name="Brown P.J."/>
            <person name="Ducret A."/>
            <person name="Brun Y.V."/>
        </authorList>
    </citation>
    <scope>NUCLEOTIDE SEQUENCE [LARGE SCALE GENOMIC DNA]</scope>
    <source>
        <strain evidence="5 6">DSM 16100</strain>
    </source>
</reference>
<evidence type="ECO:0000313" key="6">
    <source>
        <dbReference type="Proteomes" id="UP000017837"/>
    </source>
</evidence>
<dbReference type="OrthoDB" id="9812645at2"/>
<dbReference type="Gene3D" id="1.20.120.530">
    <property type="entry name" value="GntR ligand-binding domain-like"/>
    <property type="match status" value="1"/>
</dbReference>
<proteinExistence type="predicted"/>
<dbReference type="GO" id="GO:0003700">
    <property type="term" value="F:DNA-binding transcription factor activity"/>
    <property type="evidence" value="ECO:0007669"/>
    <property type="project" value="InterPro"/>
</dbReference>
<evidence type="ECO:0000259" key="4">
    <source>
        <dbReference type="PROSITE" id="PS50949"/>
    </source>
</evidence>
<dbReference type="AlphaFoldDB" id="V4RNQ7"/>
<dbReference type="InterPro" id="IPR011711">
    <property type="entry name" value="GntR_C"/>
</dbReference>
<comment type="caution">
    <text evidence="5">The sequence shown here is derived from an EMBL/GenBank/DDBJ whole genome shotgun (WGS) entry which is preliminary data.</text>
</comment>
<organism evidence="5 6">
    <name type="scientific">Asticcacaulis benevestitus DSM 16100 = ATCC BAA-896</name>
    <dbReference type="NCBI Taxonomy" id="1121022"/>
    <lineage>
        <taxon>Bacteria</taxon>
        <taxon>Pseudomonadati</taxon>
        <taxon>Pseudomonadota</taxon>
        <taxon>Alphaproteobacteria</taxon>
        <taxon>Caulobacterales</taxon>
        <taxon>Caulobacteraceae</taxon>
        <taxon>Asticcacaulis</taxon>
    </lineage>
</organism>
<gene>
    <name evidence="5" type="ORF">ABENE_07175</name>
</gene>
<keyword evidence="3" id="KW-0804">Transcription</keyword>
<name>V4RNQ7_9CAUL</name>
<dbReference type="InterPro" id="IPR000524">
    <property type="entry name" value="Tscrpt_reg_HTH_GntR"/>
</dbReference>
<dbReference type="Pfam" id="PF00392">
    <property type="entry name" value="GntR"/>
    <property type="match status" value="1"/>
</dbReference>
<accession>V4RNQ7</accession>